<reference evidence="1" key="1">
    <citation type="submission" date="2019-08" db="EMBL/GenBank/DDBJ databases">
        <authorList>
            <person name="Kucharzyk K."/>
            <person name="Murdoch R.W."/>
            <person name="Higgins S."/>
            <person name="Loffler F."/>
        </authorList>
    </citation>
    <scope>NUCLEOTIDE SEQUENCE</scope>
</reference>
<sequence length="94" mass="11274">MLRINIKSFFDKLIKKCRELGYQCCFDENKPHDVGRLIRYKHYCLGNFNTRFLREEHSEKKYINTRCIYIDIAELQNLGVNINGMLVDNNLDKQ</sequence>
<evidence type="ECO:0000313" key="1">
    <source>
        <dbReference type="EMBL" id="MPM93531.1"/>
    </source>
</evidence>
<proteinExistence type="predicted"/>
<comment type="caution">
    <text evidence="1">The sequence shown here is derived from an EMBL/GenBank/DDBJ whole genome shotgun (WGS) entry which is preliminary data.</text>
</comment>
<accession>A0A645DW23</accession>
<name>A0A645DW23_9ZZZZ</name>
<gene>
    <name evidence="1" type="ORF">SDC9_140670</name>
</gene>
<organism evidence="1">
    <name type="scientific">bioreactor metagenome</name>
    <dbReference type="NCBI Taxonomy" id="1076179"/>
    <lineage>
        <taxon>unclassified sequences</taxon>
        <taxon>metagenomes</taxon>
        <taxon>ecological metagenomes</taxon>
    </lineage>
</organism>
<dbReference type="AlphaFoldDB" id="A0A645DW23"/>
<dbReference type="EMBL" id="VSSQ01040318">
    <property type="protein sequence ID" value="MPM93531.1"/>
    <property type="molecule type" value="Genomic_DNA"/>
</dbReference>
<protein>
    <submittedName>
        <fullName evidence="1">Uncharacterized protein</fullName>
    </submittedName>
</protein>